<evidence type="ECO:0000256" key="10">
    <source>
        <dbReference type="ARBA" id="ARBA00023136"/>
    </source>
</evidence>
<comment type="caution">
    <text evidence="12">The sequence shown here is derived from an EMBL/GenBank/DDBJ whole genome shotgun (WGS) entry which is preliminary data.</text>
</comment>
<evidence type="ECO:0000313" key="13">
    <source>
        <dbReference type="Proteomes" id="UP001311915"/>
    </source>
</evidence>
<evidence type="ECO:0000256" key="4">
    <source>
        <dbReference type="ARBA" id="ARBA00022692"/>
    </source>
</evidence>
<dbReference type="PANTHER" id="PTHR47950:SF4">
    <property type="entry name" value="GERANIOL 8-HYDROXYLASE-LIKE"/>
    <property type="match status" value="1"/>
</dbReference>
<keyword evidence="10" id="KW-0472">Membrane</keyword>
<dbReference type="FunFam" id="1.10.630.10:FF:000163">
    <property type="entry name" value="Geraniol 8-hydroxylase"/>
    <property type="match status" value="1"/>
</dbReference>
<dbReference type="InterPro" id="IPR036396">
    <property type="entry name" value="Cyt_P450_sf"/>
</dbReference>
<keyword evidence="9" id="KW-0503">Monooxygenase</keyword>
<dbReference type="Gene3D" id="1.10.630.10">
    <property type="entry name" value="Cytochrome P450"/>
    <property type="match status" value="1"/>
</dbReference>
<dbReference type="GO" id="GO:0016705">
    <property type="term" value="F:oxidoreductase activity, acting on paired donors, with incorporation or reduction of molecular oxygen"/>
    <property type="evidence" value="ECO:0007669"/>
    <property type="project" value="InterPro"/>
</dbReference>
<name>A0AAV9KGJ6_9SOLN</name>
<keyword evidence="6" id="KW-1133">Transmembrane helix</keyword>
<keyword evidence="8 11" id="KW-0408">Iron</keyword>
<evidence type="ECO:0000256" key="9">
    <source>
        <dbReference type="ARBA" id="ARBA00023033"/>
    </source>
</evidence>
<dbReference type="PANTHER" id="PTHR47950">
    <property type="entry name" value="CYTOCHROME P450, FAMILY 76, SUBFAMILY C, POLYPEPTIDE 5-RELATED"/>
    <property type="match status" value="1"/>
</dbReference>
<dbReference type="InterPro" id="IPR001128">
    <property type="entry name" value="Cyt_P450"/>
</dbReference>
<evidence type="ECO:0000256" key="5">
    <source>
        <dbReference type="ARBA" id="ARBA00022723"/>
    </source>
</evidence>
<reference evidence="12 13" key="1">
    <citation type="submission" date="2023-10" db="EMBL/GenBank/DDBJ databases">
        <title>Genome-Wide Identification Analysis in wild type Solanum Pinnatisectum Reveals Some Genes Defensing Phytophthora Infestans.</title>
        <authorList>
            <person name="Sun C."/>
        </authorList>
    </citation>
    <scope>NUCLEOTIDE SEQUENCE [LARGE SCALE GENOMIC DNA]</scope>
    <source>
        <strain evidence="12">LQN</strain>
        <tissue evidence="12">Leaf</tissue>
    </source>
</reference>
<keyword evidence="3 11" id="KW-0349">Heme</keyword>
<evidence type="ECO:0008006" key="14">
    <source>
        <dbReference type="Google" id="ProtNLM"/>
    </source>
</evidence>
<comment type="similarity">
    <text evidence="2">Belongs to the cytochrome P450 family.</text>
</comment>
<evidence type="ECO:0000256" key="1">
    <source>
        <dbReference type="ARBA" id="ARBA00004370"/>
    </source>
</evidence>
<gene>
    <name evidence="12" type="ORF">R3W88_006761</name>
</gene>
<dbReference type="EMBL" id="JAWPEI010000011">
    <property type="protein sequence ID" value="KAK4712248.1"/>
    <property type="molecule type" value="Genomic_DNA"/>
</dbReference>
<dbReference type="AlphaFoldDB" id="A0AAV9KGJ6"/>
<dbReference type="PRINTS" id="PR00385">
    <property type="entry name" value="P450"/>
</dbReference>
<proteinExistence type="inferred from homology"/>
<dbReference type="Proteomes" id="UP001311915">
    <property type="component" value="Unassembled WGS sequence"/>
</dbReference>
<keyword evidence="4" id="KW-0812">Transmembrane</keyword>
<organism evidence="12 13">
    <name type="scientific">Solanum pinnatisectum</name>
    <name type="common">tansyleaf nightshade</name>
    <dbReference type="NCBI Taxonomy" id="50273"/>
    <lineage>
        <taxon>Eukaryota</taxon>
        <taxon>Viridiplantae</taxon>
        <taxon>Streptophyta</taxon>
        <taxon>Embryophyta</taxon>
        <taxon>Tracheophyta</taxon>
        <taxon>Spermatophyta</taxon>
        <taxon>Magnoliopsida</taxon>
        <taxon>eudicotyledons</taxon>
        <taxon>Gunneridae</taxon>
        <taxon>Pentapetalae</taxon>
        <taxon>asterids</taxon>
        <taxon>lamiids</taxon>
        <taxon>Solanales</taxon>
        <taxon>Solanaceae</taxon>
        <taxon>Solanoideae</taxon>
        <taxon>Solaneae</taxon>
        <taxon>Solanum</taxon>
    </lineage>
</organism>
<sequence>MRLNLGQITTVVISSSDMAKQVLQKQDSAFSSRSIPDIVKEENFHMFSVGWLPASHPQWRTLRKIMTSHIFSINKLDASQHLRYKKIQEVVAYCKRSSQMGEAVDIGGDLADPYENSGKEFKELMEGMMMDMGKPKLVDYFPVLKIVHPQGLRRYNSRLGKRLKLFCGFINERLKIRKSPNYQNTDVLDALITTSEQNPQEIDHMHIATMCLDLFDAGTDSSSGVVEWAMTELLKAPEIMKRVQAELVQVLGEGNAMEEADVARLPYLQCIIKETYRMHPPAPFLVPQKVEQDVEVCGYTVPKDSKVLINVWAIGRDSTFWEDPLVFNPDRFKDSKLNVRGQDFELIPFGAGRRICHGLPLAIRMIPIMLATLLNTFKWKIEGDIAPKEMDMQEKFGLTLAKLRPLRAVPLPL</sequence>
<dbReference type="GO" id="GO:0016020">
    <property type="term" value="C:membrane"/>
    <property type="evidence" value="ECO:0007669"/>
    <property type="project" value="UniProtKB-SubCell"/>
</dbReference>
<keyword evidence="13" id="KW-1185">Reference proteome</keyword>
<comment type="cofactor">
    <cofactor evidence="11">
        <name>heme</name>
        <dbReference type="ChEBI" id="CHEBI:30413"/>
    </cofactor>
</comment>
<dbReference type="Pfam" id="PF00067">
    <property type="entry name" value="p450"/>
    <property type="match status" value="2"/>
</dbReference>
<evidence type="ECO:0000313" key="12">
    <source>
        <dbReference type="EMBL" id="KAK4712248.1"/>
    </source>
</evidence>
<evidence type="ECO:0000256" key="6">
    <source>
        <dbReference type="ARBA" id="ARBA00022989"/>
    </source>
</evidence>
<dbReference type="SUPFAM" id="SSF48264">
    <property type="entry name" value="Cytochrome P450"/>
    <property type="match status" value="1"/>
</dbReference>
<evidence type="ECO:0000256" key="11">
    <source>
        <dbReference type="PIRSR" id="PIRSR602401-1"/>
    </source>
</evidence>
<evidence type="ECO:0000256" key="8">
    <source>
        <dbReference type="ARBA" id="ARBA00023004"/>
    </source>
</evidence>
<dbReference type="InterPro" id="IPR002401">
    <property type="entry name" value="Cyt_P450_E_grp-I"/>
</dbReference>
<keyword evidence="5 11" id="KW-0479">Metal-binding</keyword>
<keyword evidence="7" id="KW-0560">Oxidoreductase</keyword>
<protein>
    <recommendedName>
        <fullName evidence="14">Geraniol 10-hydroxylase</fullName>
    </recommendedName>
</protein>
<dbReference type="CDD" id="cd11073">
    <property type="entry name" value="CYP76-like"/>
    <property type="match status" value="1"/>
</dbReference>
<accession>A0AAV9KGJ6</accession>
<evidence type="ECO:0000256" key="2">
    <source>
        <dbReference type="ARBA" id="ARBA00010617"/>
    </source>
</evidence>
<evidence type="ECO:0000256" key="7">
    <source>
        <dbReference type="ARBA" id="ARBA00023002"/>
    </source>
</evidence>
<dbReference type="GO" id="GO:0005506">
    <property type="term" value="F:iron ion binding"/>
    <property type="evidence" value="ECO:0007669"/>
    <property type="project" value="InterPro"/>
</dbReference>
<evidence type="ECO:0000256" key="3">
    <source>
        <dbReference type="ARBA" id="ARBA00022617"/>
    </source>
</evidence>
<dbReference type="GO" id="GO:0004497">
    <property type="term" value="F:monooxygenase activity"/>
    <property type="evidence" value="ECO:0007669"/>
    <property type="project" value="UniProtKB-KW"/>
</dbReference>
<feature type="binding site" description="axial binding residue" evidence="11">
    <location>
        <position position="356"/>
    </location>
    <ligand>
        <name>heme</name>
        <dbReference type="ChEBI" id="CHEBI:30413"/>
    </ligand>
    <ligandPart>
        <name>Fe</name>
        <dbReference type="ChEBI" id="CHEBI:18248"/>
    </ligandPart>
</feature>
<comment type="subcellular location">
    <subcellularLocation>
        <location evidence="1">Membrane</location>
    </subcellularLocation>
</comment>
<dbReference type="PRINTS" id="PR00463">
    <property type="entry name" value="EP450I"/>
</dbReference>
<dbReference type="GO" id="GO:0020037">
    <property type="term" value="F:heme binding"/>
    <property type="evidence" value="ECO:0007669"/>
    <property type="project" value="InterPro"/>
</dbReference>